<name>A0A8J3G8V9_9BACT</name>
<dbReference type="Proteomes" id="UP000598271">
    <property type="component" value="Unassembled WGS sequence"/>
</dbReference>
<sequence length="269" mass="31132">MKHNLKKVVIPLVTVFTVALGITAFQANDRYRQVPNDSFGKGERLEYRVHYGFINAAEARVDVSNSIVNVNNRPCYRVNVFGRTVGAFDLVSRVRDQWRSYIDTSAILPQMFKQEIEEGKYRKEETVLFNHGSNVVYSSVKDEKKSFKVPNNIHDVISGYYYLRTLNFDRMSVGQMIEVPTFFGGEVFPMKVRYRGKDEIKTKFGRIKVLKLNPIMPNNKFFKGEESINIWVSDDANKVPVKVEVDLWIGSLDMDLKSFKGLQSEMKWM</sequence>
<dbReference type="Pfam" id="PF11306">
    <property type="entry name" value="DUF3108"/>
    <property type="match status" value="1"/>
</dbReference>
<gene>
    <name evidence="1" type="ORF">GCM10007390_10360</name>
</gene>
<evidence type="ECO:0000313" key="1">
    <source>
        <dbReference type="EMBL" id="GHB58752.1"/>
    </source>
</evidence>
<proteinExistence type="predicted"/>
<evidence type="ECO:0008006" key="3">
    <source>
        <dbReference type="Google" id="ProtNLM"/>
    </source>
</evidence>
<dbReference type="AlphaFoldDB" id="A0A8J3G8V9"/>
<accession>A0A8J3G8V9</accession>
<comment type="caution">
    <text evidence="1">The sequence shown here is derived from an EMBL/GenBank/DDBJ whole genome shotgun (WGS) entry which is preliminary data.</text>
</comment>
<reference evidence="1 2" key="1">
    <citation type="journal article" date="2014" name="Int. J. Syst. Evol. Microbiol.">
        <title>Complete genome sequence of Corynebacterium casei LMG S-19264T (=DSM 44701T), isolated from a smear-ripened cheese.</title>
        <authorList>
            <consortium name="US DOE Joint Genome Institute (JGI-PGF)"/>
            <person name="Walter F."/>
            <person name="Albersmeier A."/>
            <person name="Kalinowski J."/>
            <person name="Ruckert C."/>
        </authorList>
    </citation>
    <scope>NUCLEOTIDE SEQUENCE [LARGE SCALE GENOMIC DNA]</scope>
    <source>
        <strain evidence="1 2">KCTC 12866</strain>
    </source>
</reference>
<organism evidence="1 2">
    <name type="scientific">Persicitalea jodogahamensis</name>
    <dbReference type="NCBI Taxonomy" id="402147"/>
    <lineage>
        <taxon>Bacteria</taxon>
        <taxon>Pseudomonadati</taxon>
        <taxon>Bacteroidota</taxon>
        <taxon>Cytophagia</taxon>
        <taxon>Cytophagales</taxon>
        <taxon>Spirosomataceae</taxon>
        <taxon>Persicitalea</taxon>
    </lineage>
</organism>
<dbReference type="RefSeq" id="WP_189563268.1">
    <property type="nucleotide sequence ID" value="NZ_BMXF01000001.1"/>
</dbReference>
<evidence type="ECO:0000313" key="2">
    <source>
        <dbReference type="Proteomes" id="UP000598271"/>
    </source>
</evidence>
<dbReference type="InterPro" id="IPR021457">
    <property type="entry name" value="DUF3108"/>
</dbReference>
<dbReference type="EMBL" id="BMXF01000001">
    <property type="protein sequence ID" value="GHB58752.1"/>
    <property type="molecule type" value="Genomic_DNA"/>
</dbReference>
<keyword evidence="2" id="KW-1185">Reference proteome</keyword>
<protein>
    <recommendedName>
        <fullName evidence="3">DUF3108 domain-containing protein</fullName>
    </recommendedName>
</protein>